<dbReference type="InterPro" id="IPR050123">
    <property type="entry name" value="Prok_molybdopt-oxidoreductase"/>
</dbReference>
<dbReference type="Pfam" id="PF01568">
    <property type="entry name" value="Molydop_binding"/>
    <property type="match status" value="1"/>
</dbReference>
<dbReference type="PROSITE" id="PS51669">
    <property type="entry name" value="4FE4S_MOW_BIS_MGD"/>
    <property type="match status" value="1"/>
</dbReference>
<dbReference type="CDD" id="cd02776">
    <property type="entry name" value="MopB_CT_Nitrate-R-NarG-like"/>
    <property type="match status" value="1"/>
</dbReference>
<comment type="subcellular location">
    <subcellularLocation>
        <location evidence="3">Cell membrane</location>
        <topology evidence="3">Peripheral membrane protein</topology>
    </subcellularLocation>
</comment>
<dbReference type="GO" id="GO:0005886">
    <property type="term" value="C:plasma membrane"/>
    <property type="evidence" value="ECO:0007669"/>
    <property type="project" value="UniProtKB-SubCell"/>
</dbReference>
<dbReference type="CDD" id="cd02750">
    <property type="entry name" value="MopB_Nitrate-R-NarG-like"/>
    <property type="match status" value="1"/>
</dbReference>
<keyword evidence="10" id="KW-0479">Metal-binding</keyword>
<evidence type="ECO:0000256" key="7">
    <source>
        <dbReference type="ARBA" id="ARBA00022475"/>
    </source>
</evidence>
<dbReference type="InterPro" id="IPR006656">
    <property type="entry name" value="Mopterin_OxRdtase"/>
</dbReference>
<dbReference type="GO" id="GO:0009325">
    <property type="term" value="C:nitrate reductase complex"/>
    <property type="evidence" value="ECO:0007669"/>
    <property type="project" value="InterPro"/>
</dbReference>
<comment type="catalytic activity">
    <reaction evidence="17">
        <text>nitrate + a quinol = a quinone + nitrite + H2O</text>
        <dbReference type="Rhea" id="RHEA:56144"/>
        <dbReference type="ChEBI" id="CHEBI:15377"/>
        <dbReference type="ChEBI" id="CHEBI:16301"/>
        <dbReference type="ChEBI" id="CHEBI:17632"/>
        <dbReference type="ChEBI" id="CHEBI:24646"/>
        <dbReference type="ChEBI" id="CHEBI:132124"/>
        <dbReference type="EC" id="1.7.5.1"/>
    </reaction>
</comment>
<dbReference type="EC" id="1.7.5.1" evidence="5"/>
<evidence type="ECO:0000259" key="19">
    <source>
        <dbReference type="PROSITE" id="PS51669"/>
    </source>
</evidence>
<keyword evidence="14" id="KW-0411">Iron-sulfur</keyword>
<evidence type="ECO:0000256" key="6">
    <source>
        <dbReference type="ARBA" id="ARBA00022448"/>
    </source>
</evidence>
<dbReference type="GO" id="GO:0019645">
    <property type="term" value="P:anaerobic electron transport chain"/>
    <property type="evidence" value="ECO:0007669"/>
    <property type="project" value="UniProtKB-ARBA"/>
</dbReference>
<organism evidence="20 21">
    <name type="scientific">Escherichia coli</name>
    <dbReference type="NCBI Taxonomy" id="562"/>
    <lineage>
        <taxon>Bacteria</taxon>
        <taxon>Pseudomonadati</taxon>
        <taxon>Pseudomonadota</taxon>
        <taxon>Gammaproteobacteria</taxon>
        <taxon>Enterobacterales</taxon>
        <taxon>Enterobacteriaceae</taxon>
        <taxon>Escherichia</taxon>
    </lineage>
</organism>
<dbReference type="GO" id="GO:0043546">
    <property type="term" value="F:molybdopterin cofactor binding"/>
    <property type="evidence" value="ECO:0007669"/>
    <property type="project" value="InterPro"/>
</dbReference>
<dbReference type="PANTHER" id="PTHR43105">
    <property type="entry name" value="RESPIRATORY NITRATE REDUCTASE"/>
    <property type="match status" value="1"/>
</dbReference>
<dbReference type="InterPro" id="IPR028189">
    <property type="entry name" value="Nitr_red_alph_N"/>
</dbReference>
<dbReference type="InterPro" id="IPR027467">
    <property type="entry name" value="MopterinOxRdtase_cofactor_BS"/>
</dbReference>
<evidence type="ECO:0000256" key="12">
    <source>
        <dbReference type="ARBA" id="ARBA00023002"/>
    </source>
</evidence>
<dbReference type="GO" id="GO:0051539">
    <property type="term" value="F:4 iron, 4 sulfur cluster binding"/>
    <property type="evidence" value="ECO:0007669"/>
    <property type="project" value="UniProtKB-KW"/>
</dbReference>
<comment type="cofactor">
    <cofactor evidence="1">
        <name>Mo-bis(molybdopterin guanine dinucleotide)</name>
        <dbReference type="ChEBI" id="CHEBI:60539"/>
    </cofactor>
</comment>
<feature type="domain" description="4Fe-4S ferredoxin-type" evidence="18">
    <location>
        <begin position="1253"/>
        <end position="1281"/>
    </location>
</feature>
<dbReference type="InterPro" id="IPR006655">
    <property type="entry name" value="Mopterin_OxRdtase_prok_CS"/>
</dbReference>
<comment type="cofactor">
    <cofactor evidence="2">
        <name>[4Fe-4S] cluster</name>
        <dbReference type="ChEBI" id="CHEBI:49883"/>
    </cofactor>
</comment>
<reference evidence="20 21" key="1">
    <citation type="submission" date="2018-06" db="EMBL/GenBank/DDBJ databases">
        <authorList>
            <consortium name="Pathogen Informatics"/>
            <person name="Doyle S."/>
        </authorList>
    </citation>
    <scope>NUCLEOTIDE SEQUENCE [LARGE SCALE GENOMIC DNA]</scope>
    <source>
        <strain evidence="20 21">NCTC11126</strain>
    </source>
</reference>
<evidence type="ECO:0000256" key="17">
    <source>
        <dbReference type="ARBA" id="ARBA00048294"/>
    </source>
</evidence>
<protein>
    <recommendedName>
        <fullName evidence="5">nitrate reductase (quinone)</fullName>
        <ecNumber evidence="5">1.7.5.1</ecNumber>
    </recommendedName>
</protein>
<evidence type="ECO:0000259" key="18">
    <source>
        <dbReference type="PROSITE" id="PS51379"/>
    </source>
</evidence>
<dbReference type="PANTHER" id="PTHR43105:SF2">
    <property type="entry name" value="RESPIRATORY NITRATE REDUCTASE 2 ALPHA CHAIN"/>
    <property type="match status" value="1"/>
</dbReference>
<dbReference type="Pfam" id="PF00384">
    <property type="entry name" value="Molybdopterin"/>
    <property type="match status" value="1"/>
</dbReference>
<comment type="similarity">
    <text evidence="4">Belongs to the prokaryotic molybdopterin-containing oxidoreductase family.</text>
</comment>
<dbReference type="SUPFAM" id="SSF50692">
    <property type="entry name" value="ADC-like"/>
    <property type="match status" value="1"/>
</dbReference>
<dbReference type="PROSITE" id="PS51379">
    <property type="entry name" value="4FE4S_FER_2"/>
    <property type="match status" value="1"/>
</dbReference>
<keyword evidence="7" id="KW-1003">Cell membrane</keyword>
<dbReference type="PROSITE" id="PS00490">
    <property type="entry name" value="MOLYBDOPTERIN_PROK_2"/>
    <property type="match status" value="1"/>
</dbReference>
<dbReference type="Proteomes" id="UP000250561">
    <property type="component" value="Unassembled WGS sequence"/>
</dbReference>
<keyword evidence="8" id="KW-0004">4Fe-4S</keyword>
<name>A0A2X1MER8_ECOLX</name>
<dbReference type="GO" id="GO:0160182">
    <property type="term" value="F:nitrate reductase (quinone) activity"/>
    <property type="evidence" value="ECO:0007669"/>
    <property type="project" value="UniProtKB-EC"/>
</dbReference>
<evidence type="ECO:0000256" key="5">
    <source>
        <dbReference type="ARBA" id="ARBA00012500"/>
    </source>
</evidence>
<keyword evidence="9" id="KW-0500">Molybdenum</keyword>
<dbReference type="InterPro" id="IPR006468">
    <property type="entry name" value="NarG"/>
</dbReference>
<dbReference type="GO" id="GO:0042128">
    <property type="term" value="P:nitrate assimilation"/>
    <property type="evidence" value="ECO:0007669"/>
    <property type="project" value="UniProtKB-KW"/>
</dbReference>
<evidence type="ECO:0000256" key="14">
    <source>
        <dbReference type="ARBA" id="ARBA00023014"/>
    </source>
</evidence>
<dbReference type="GO" id="GO:0046872">
    <property type="term" value="F:metal ion binding"/>
    <property type="evidence" value="ECO:0007669"/>
    <property type="project" value="UniProtKB-KW"/>
</dbReference>
<dbReference type="SUPFAM" id="SSF54862">
    <property type="entry name" value="4Fe-4S ferredoxins"/>
    <property type="match status" value="1"/>
</dbReference>
<feature type="domain" description="4Fe-4S Mo/W bis-MGD-type" evidence="19">
    <location>
        <begin position="43"/>
        <end position="107"/>
    </location>
</feature>
<dbReference type="InterPro" id="IPR044906">
    <property type="entry name" value="Nitr_red_alph_N_sf"/>
</dbReference>
<evidence type="ECO:0000256" key="2">
    <source>
        <dbReference type="ARBA" id="ARBA00001966"/>
    </source>
</evidence>
<evidence type="ECO:0000256" key="16">
    <source>
        <dbReference type="ARBA" id="ARBA00023136"/>
    </source>
</evidence>
<evidence type="ECO:0000256" key="9">
    <source>
        <dbReference type="ARBA" id="ARBA00022505"/>
    </source>
</evidence>
<dbReference type="FunFam" id="3.40.50.12440:FF:000001">
    <property type="entry name" value="Nitrate reductase subunit alpha"/>
    <property type="match status" value="1"/>
</dbReference>
<dbReference type="InterPro" id="IPR006963">
    <property type="entry name" value="Mopterin_OxRdtase_4Fe-4S_dom"/>
</dbReference>
<dbReference type="NCBIfam" id="TIGR01580">
    <property type="entry name" value="narG"/>
    <property type="match status" value="1"/>
</dbReference>
<evidence type="ECO:0000256" key="10">
    <source>
        <dbReference type="ARBA" id="ARBA00022723"/>
    </source>
</evidence>
<dbReference type="FunFam" id="4.10.1200.10:FF:000001">
    <property type="entry name" value="Respiratory nitrate reductase subunit alpha"/>
    <property type="match status" value="1"/>
</dbReference>
<dbReference type="InterPro" id="IPR006657">
    <property type="entry name" value="MoPterin_dinucl-bd_dom"/>
</dbReference>
<evidence type="ECO:0000256" key="15">
    <source>
        <dbReference type="ARBA" id="ARBA00023063"/>
    </source>
</evidence>
<dbReference type="PROSITE" id="PS00551">
    <property type="entry name" value="MOLYBDOPTERIN_PROK_1"/>
    <property type="match status" value="1"/>
</dbReference>
<dbReference type="Gene3D" id="3.40.50.12440">
    <property type="match status" value="1"/>
</dbReference>
<evidence type="ECO:0000313" key="21">
    <source>
        <dbReference type="Proteomes" id="UP000250561"/>
    </source>
</evidence>
<keyword evidence="15" id="KW-0534">Nitrate assimilation</keyword>
<keyword evidence="16" id="KW-0472">Membrane</keyword>
<evidence type="ECO:0000256" key="1">
    <source>
        <dbReference type="ARBA" id="ARBA00001942"/>
    </source>
</evidence>
<evidence type="ECO:0000256" key="4">
    <source>
        <dbReference type="ARBA" id="ARBA00010312"/>
    </source>
</evidence>
<keyword evidence="11" id="KW-0249">Electron transport</keyword>
<gene>
    <name evidence="20" type="primary">narZ</name>
    <name evidence="20" type="ORF">NCTC11126_06653</name>
</gene>
<evidence type="ECO:0000313" key="20">
    <source>
        <dbReference type="EMBL" id="SPW59275.1"/>
    </source>
</evidence>
<dbReference type="InterPro" id="IPR017896">
    <property type="entry name" value="4Fe4S_Fe-S-bd"/>
</dbReference>
<proteinExistence type="inferred from homology"/>
<dbReference type="SUPFAM" id="SSF53706">
    <property type="entry name" value="Formate dehydrogenase/DMSO reductase, domains 1-3"/>
    <property type="match status" value="1"/>
</dbReference>
<dbReference type="FunFam" id="3.30.70.20:FF:000010">
    <property type="entry name" value="Respiratory nitrate reductase beta subunit"/>
    <property type="match status" value="1"/>
</dbReference>
<dbReference type="Gene3D" id="3.30.70.20">
    <property type="match status" value="1"/>
</dbReference>
<keyword evidence="12 20" id="KW-0560">Oxidoreductase</keyword>
<sequence length="1375" mass="154722">MSKLLDRFRYFKQKGETFADGHGQVMHSNRDWEDSYRQRWQFDKIVRSTHGVNCTGSCSWKIYVKNGLVTWEIQQTDYPRTRPDLPNHEPRGCPRGASYSWYLYSANRLKYPLIRKRLIELWREALKQHSDPVLAWASIMNDPQKCLSYKQVRGRGGFIRSNWQELNQLIAAANVWTIKTYGPDRVAGFSPIPAMSMVSYAAGTRYLSLLGGTCLSFYDWYCDLPPASPMTWGEQTDVPESADWYNSSYIIAWGSNVPQTRTPDAHFFTEVRYKGTKTIAITPDYSEVAKLCDQWLAPKQGTDSALAMAMGHVILKEFHLDNPSDYFINYCRRYSDMPMLVMLEPRDDGSYVPGRMIRASDLVDGLGESNNPQWKTVAVNTAGELVVPNGSIGFRWGEKGKWNLESIAAGTETELSLTLLGQHDAVAGVAFPYFGGIENPHFRSVKHNPVLVRQLPVKNLTLVDGNTCPVVSVYDLVLANYGLDRGLEDENSAKDYAEIKPYTPAWGDQITGVPRQYIETIAREFADTAHKTHGRSMIILGAGVNHWYHMDMNYRGMINMLIFCGCVGQSGGGWAHYVGQEKLRPQTGWLPLAFALDWNRPPRQMNSTSFFYNHSSQWRYEKVSAQELLSPLADASKYSGHLIDFNVRAERMGWLPSAPQLGRNPLGIKAEADKAGLSPTEFTAQALKSGDLRMACEQPDSSSNHPRNLFVWRSNLLGSSGKGHEYMQKYLLGTESGIQGEELGASDGIKPEEVEWQTAAIEGKLDLLVTLDFRMSSTCLFSDIVLPTATWYEKDDMNTSDMHPFIHPLSAAVDPAWESRSDWEIYKGIAKAFSQVCVGHLGKETDVVLQPLLHDSPAELSQPCEVLDWRKGECDLIPGKTAPNIVAVERDYPATYERFTSLGPLMDKLGNGGKGISWNTQDEIDFLGKLNYTKRDGPAQGRPLIDTAIDASEVILALAPETNGHVAVKAWQALGEITGREHTHLALHKEDEKIRFRDIQAQPRKIISSPTWSGLESDHVSYNAGYTNVHELIPWRTLSGRQQLYQDHPWMRAFGESLVAYRPPIDTRSVSEMRQIPPNGFPEKALNFLTPHQKWGIHSTYSENLLMLTLSRGGPIVWISETDARELTIVDNDWVEVFNANGALTARAVVSQRVPPGMTMMYHAQERIMNIPGSEVTGMRGGIHNSVTRVCPKPTHMIGGYAQLAWGFNYYGTVGSNRDEFIMIRKMKNVNWLDDEGRDPGTGGEKMKIRSQVGMVLNLDKCIGCHTCSVTCKNVWTGREGMEYAWFNNVETKPGIGYPKNWEDQEEWQGGWVRDVNGKIRPRLGSKMGVITKIFANPVVPQIDDYYEPFTFDYEHLHSAPEGKHIPTARPALAD</sequence>
<dbReference type="InterPro" id="IPR037943">
    <property type="entry name" value="MopB_CT_Nitrate-R-NarG-like"/>
</dbReference>
<dbReference type="EMBL" id="UARS01000023">
    <property type="protein sequence ID" value="SPW59275.1"/>
    <property type="molecule type" value="Genomic_DNA"/>
</dbReference>
<keyword evidence="13" id="KW-0408">Iron</keyword>
<dbReference type="PROSITE" id="PS00932">
    <property type="entry name" value="MOLYBDOPTERIN_PROK_3"/>
    <property type="match status" value="1"/>
</dbReference>
<dbReference type="InterPro" id="IPR009010">
    <property type="entry name" value="Asp_de-COase-like_dom_sf"/>
</dbReference>
<dbReference type="SMART" id="SM00926">
    <property type="entry name" value="Molybdop_Fe4S4"/>
    <property type="match status" value="1"/>
</dbReference>
<keyword evidence="6" id="KW-0813">Transport</keyword>
<evidence type="ECO:0000256" key="11">
    <source>
        <dbReference type="ARBA" id="ARBA00022982"/>
    </source>
</evidence>
<evidence type="ECO:0000256" key="8">
    <source>
        <dbReference type="ARBA" id="ARBA00022485"/>
    </source>
</evidence>
<dbReference type="Gene3D" id="4.10.1200.10">
    <property type="entry name" value="nitrate reductase tail"/>
    <property type="match status" value="1"/>
</dbReference>
<evidence type="ECO:0000256" key="13">
    <source>
        <dbReference type="ARBA" id="ARBA00023004"/>
    </source>
</evidence>
<evidence type="ECO:0000256" key="3">
    <source>
        <dbReference type="ARBA" id="ARBA00004202"/>
    </source>
</evidence>
<dbReference type="Pfam" id="PF14710">
    <property type="entry name" value="Nitr_red_alph_N"/>
    <property type="match status" value="1"/>
</dbReference>
<accession>A0A2X1MER8</accession>